<dbReference type="SUPFAM" id="SSF46785">
    <property type="entry name" value="Winged helix' DNA-binding domain"/>
    <property type="match status" value="1"/>
</dbReference>
<sequence length="194" mass="21622">MIKKGKPLFREGEKVEGIFFLYSGAVKIHAPWTDGREMIYRFARGGEIVGHRGLGGSAIYPISATALEDTTVCFIPNDFLETSLKANPSLTYTLMHFYATELQRAEKRMREMTHMEVKGRIANALLDIEEIFGRTADGTIAMTMTRQDIAAYAGTTYETVFKLFTEWTAAGTIVTSGKDIRIAQPERLKGLAGR</sequence>
<evidence type="ECO:0000259" key="5">
    <source>
        <dbReference type="PROSITE" id="PS51063"/>
    </source>
</evidence>
<dbReference type="InterPro" id="IPR012318">
    <property type="entry name" value="HTH_CRP"/>
</dbReference>
<dbReference type="InterPro" id="IPR000595">
    <property type="entry name" value="cNMP-bd_dom"/>
</dbReference>
<accession>A0A8J2XSW3</accession>
<dbReference type="CDD" id="cd00038">
    <property type="entry name" value="CAP_ED"/>
    <property type="match status" value="1"/>
</dbReference>
<dbReference type="SMART" id="SM00419">
    <property type="entry name" value="HTH_CRP"/>
    <property type="match status" value="1"/>
</dbReference>
<dbReference type="InterPro" id="IPR018490">
    <property type="entry name" value="cNMP-bd_dom_sf"/>
</dbReference>
<dbReference type="SUPFAM" id="SSF51206">
    <property type="entry name" value="cAMP-binding domain-like"/>
    <property type="match status" value="1"/>
</dbReference>
<dbReference type="PROSITE" id="PS50042">
    <property type="entry name" value="CNMP_BINDING_3"/>
    <property type="match status" value="1"/>
</dbReference>
<dbReference type="PROSITE" id="PS51063">
    <property type="entry name" value="HTH_CRP_2"/>
    <property type="match status" value="1"/>
</dbReference>
<evidence type="ECO:0000256" key="1">
    <source>
        <dbReference type="ARBA" id="ARBA00023015"/>
    </source>
</evidence>
<dbReference type="Gene3D" id="1.10.10.10">
    <property type="entry name" value="Winged helix-like DNA-binding domain superfamily/Winged helix DNA-binding domain"/>
    <property type="match status" value="1"/>
</dbReference>
<evidence type="ECO:0000259" key="4">
    <source>
        <dbReference type="PROSITE" id="PS50042"/>
    </source>
</evidence>
<proteinExistence type="predicted"/>
<dbReference type="GO" id="GO:0005829">
    <property type="term" value="C:cytosol"/>
    <property type="evidence" value="ECO:0007669"/>
    <property type="project" value="TreeGrafter"/>
</dbReference>
<dbReference type="AlphaFoldDB" id="A0A8J2XSW3"/>
<dbReference type="Gene3D" id="2.60.120.10">
    <property type="entry name" value="Jelly Rolls"/>
    <property type="match status" value="1"/>
</dbReference>
<dbReference type="InterPro" id="IPR036388">
    <property type="entry name" value="WH-like_DNA-bd_sf"/>
</dbReference>
<gene>
    <name evidence="6" type="primary">fnr</name>
    <name evidence="6" type="ORF">GCM10011511_23150</name>
</gene>
<evidence type="ECO:0000256" key="2">
    <source>
        <dbReference type="ARBA" id="ARBA00023125"/>
    </source>
</evidence>
<keyword evidence="1" id="KW-0805">Transcription regulation</keyword>
<keyword evidence="7" id="KW-1185">Reference proteome</keyword>
<evidence type="ECO:0000313" key="6">
    <source>
        <dbReference type="EMBL" id="GGA99207.1"/>
    </source>
</evidence>
<dbReference type="PANTHER" id="PTHR24567">
    <property type="entry name" value="CRP FAMILY TRANSCRIPTIONAL REGULATORY PROTEIN"/>
    <property type="match status" value="1"/>
</dbReference>
<comment type="caution">
    <text evidence="6">The sequence shown here is derived from an EMBL/GenBank/DDBJ whole genome shotgun (WGS) entry which is preliminary data.</text>
</comment>
<dbReference type="InterPro" id="IPR014710">
    <property type="entry name" value="RmlC-like_jellyroll"/>
</dbReference>
<keyword evidence="2" id="KW-0238">DNA-binding</keyword>
<dbReference type="GO" id="GO:0003677">
    <property type="term" value="F:DNA binding"/>
    <property type="evidence" value="ECO:0007669"/>
    <property type="project" value="UniProtKB-KW"/>
</dbReference>
<evidence type="ECO:0000256" key="3">
    <source>
        <dbReference type="ARBA" id="ARBA00023163"/>
    </source>
</evidence>
<reference evidence="6" key="2">
    <citation type="submission" date="2020-09" db="EMBL/GenBank/DDBJ databases">
        <authorList>
            <person name="Sun Q."/>
            <person name="Zhou Y."/>
        </authorList>
    </citation>
    <scope>NUCLEOTIDE SEQUENCE</scope>
    <source>
        <strain evidence="6">CGMCC 1.15448</strain>
    </source>
</reference>
<organism evidence="6 7">
    <name type="scientific">Puia dinghuensis</name>
    <dbReference type="NCBI Taxonomy" id="1792502"/>
    <lineage>
        <taxon>Bacteria</taxon>
        <taxon>Pseudomonadati</taxon>
        <taxon>Bacteroidota</taxon>
        <taxon>Chitinophagia</taxon>
        <taxon>Chitinophagales</taxon>
        <taxon>Chitinophagaceae</taxon>
        <taxon>Puia</taxon>
    </lineage>
</organism>
<dbReference type="GO" id="GO:0003700">
    <property type="term" value="F:DNA-binding transcription factor activity"/>
    <property type="evidence" value="ECO:0007669"/>
    <property type="project" value="TreeGrafter"/>
</dbReference>
<evidence type="ECO:0000313" key="7">
    <source>
        <dbReference type="Proteomes" id="UP000607559"/>
    </source>
</evidence>
<reference evidence="6" key="1">
    <citation type="journal article" date="2014" name="Int. J. Syst. Evol. Microbiol.">
        <title>Complete genome sequence of Corynebacterium casei LMG S-19264T (=DSM 44701T), isolated from a smear-ripened cheese.</title>
        <authorList>
            <consortium name="US DOE Joint Genome Institute (JGI-PGF)"/>
            <person name="Walter F."/>
            <person name="Albersmeier A."/>
            <person name="Kalinowski J."/>
            <person name="Ruckert C."/>
        </authorList>
    </citation>
    <scope>NUCLEOTIDE SEQUENCE</scope>
    <source>
        <strain evidence="6">CGMCC 1.15448</strain>
    </source>
</reference>
<keyword evidence="3" id="KW-0804">Transcription</keyword>
<dbReference type="InterPro" id="IPR050397">
    <property type="entry name" value="Env_Response_Regulators"/>
</dbReference>
<name>A0A8J2XSW3_9BACT</name>
<feature type="domain" description="HTH crp-type" evidence="5">
    <location>
        <begin position="115"/>
        <end position="186"/>
    </location>
</feature>
<dbReference type="EMBL" id="BMJC01000002">
    <property type="protein sequence ID" value="GGA99207.1"/>
    <property type="molecule type" value="Genomic_DNA"/>
</dbReference>
<dbReference type="InterPro" id="IPR036390">
    <property type="entry name" value="WH_DNA-bd_sf"/>
</dbReference>
<dbReference type="Pfam" id="PF13545">
    <property type="entry name" value="HTH_Crp_2"/>
    <property type="match status" value="1"/>
</dbReference>
<dbReference type="Proteomes" id="UP000607559">
    <property type="component" value="Unassembled WGS sequence"/>
</dbReference>
<protein>
    <submittedName>
        <fullName evidence="6">Crp/Fnr family transcriptional regulator</fullName>
    </submittedName>
</protein>
<dbReference type="PANTHER" id="PTHR24567:SF28">
    <property type="entry name" value="LISTERIOLYSIN REGULATORY PROTEIN"/>
    <property type="match status" value="1"/>
</dbReference>
<dbReference type="Pfam" id="PF00027">
    <property type="entry name" value="cNMP_binding"/>
    <property type="match status" value="1"/>
</dbReference>
<feature type="domain" description="Cyclic nucleotide-binding" evidence="4">
    <location>
        <begin position="1"/>
        <end position="54"/>
    </location>
</feature>